<proteinExistence type="predicted"/>
<keyword evidence="2" id="KW-0732">Signal</keyword>
<evidence type="ECO:0000313" key="5">
    <source>
        <dbReference type="Proteomes" id="UP000294597"/>
    </source>
</evidence>
<feature type="domain" description="OmpA-like" evidence="3">
    <location>
        <begin position="14"/>
        <end position="125"/>
    </location>
</feature>
<dbReference type="SUPFAM" id="SSF103088">
    <property type="entry name" value="OmpA-like"/>
    <property type="match status" value="2"/>
</dbReference>
<dbReference type="PROSITE" id="PS51123">
    <property type="entry name" value="OMPA_2"/>
    <property type="match status" value="2"/>
</dbReference>
<accession>A0A4R5CTT4</accession>
<dbReference type="CDD" id="cd07185">
    <property type="entry name" value="OmpA_C-like"/>
    <property type="match status" value="1"/>
</dbReference>
<dbReference type="GO" id="GO:0016020">
    <property type="term" value="C:membrane"/>
    <property type="evidence" value="ECO:0007669"/>
    <property type="project" value="UniProtKB-UniRule"/>
</dbReference>
<feature type="chain" id="PRO_5020207507" description="OmpA-like domain-containing protein" evidence="2">
    <location>
        <begin position="20"/>
        <end position="263"/>
    </location>
</feature>
<dbReference type="InterPro" id="IPR036737">
    <property type="entry name" value="OmpA-like_sf"/>
</dbReference>
<dbReference type="Proteomes" id="UP000294597">
    <property type="component" value="Unassembled WGS sequence"/>
</dbReference>
<dbReference type="Pfam" id="PF00691">
    <property type="entry name" value="OmpA"/>
    <property type="match status" value="2"/>
</dbReference>
<feature type="signal peptide" evidence="2">
    <location>
        <begin position="1"/>
        <end position="19"/>
    </location>
</feature>
<gene>
    <name evidence="4" type="ORF">E0F98_12945</name>
</gene>
<comment type="caution">
    <text evidence="4">The sequence shown here is derived from an EMBL/GenBank/DDBJ whole genome shotgun (WGS) entry which is preliminary data.</text>
</comment>
<dbReference type="Gene3D" id="3.30.1330.60">
    <property type="entry name" value="OmpA-like domain"/>
    <property type="match status" value="2"/>
</dbReference>
<dbReference type="PANTHER" id="PTHR30329:SF21">
    <property type="entry name" value="LIPOPROTEIN YIAD-RELATED"/>
    <property type="match status" value="1"/>
</dbReference>
<evidence type="ECO:0000259" key="3">
    <source>
        <dbReference type="PROSITE" id="PS51123"/>
    </source>
</evidence>
<name>A0A4R5CTT4_9FLAO</name>
<dbReference type="AlphaFoldDB" id="A0A4R5CTT4"/>
<dbReference type="PANTHER" id="PTHR30329">
    <property type="entry name" value="STATOR ELEMENT OF FLAGELLAR MOTOR COMPLEX"/>
    <property type="match status" value="1"/>
</dbReference>
<dbReference type="EMBL" id="SMFO01000011">
    <property type="protein sequence ID" value="TDE02331.1"/>
    <property type="molecule type" value="Genomic_DNA"/>
</dbReference>
<organism evidence="4 5">
    <name type="scientific">Flavobacterium hiemivividum</name>
    <dbReference type="NCBI Taxonomy" id="2541734"/>
    <lineage>
        <taxon>Bacteria</taxon>
        <taxon>Pseudomonadati</taxon>
        <taxon>Bacteroidota</taxon>
        <taxon>Flavobacteriia</taxon>
        <taxon>Flavobacteriales</taxon>
        <taxon>Flavobacteriaceae</taxon>
        <taxon>Flavobacterium</taxon>
    </lineage>
</organism>
<dbReference type="RefSeq" id="WP_132112151.1">
    <property type="nucleotide sequence ID" value="NZ_SMFO01000011.1"/>
</dbReference>
<dbReference type="InterPro" id="IPR006665">
    <property type="entry name" value="OmpA-like"/>
</dbReference>
<evidence type="ECO:0000256" key="1">
    <source>
        <dbReference type="PROSITE-ProRule" id="PRU00473"/>
    </source>
</evidence>
<sequence length="263" mass="30395">MKIKSFILLFFFNIMALSAQEKLELYFDFSKDVINEKSSKEFEKWLKNGKDKEVVKIHGFCDSVDSNSYNKELSKRRIDNVLSLLNSNQVLINEKLELVSYGEDFLHSKTQSENRKVEIFFKTVKPLTTKKEDLKKTVIEKVVEGSKTGDLLKLENINFFDSSDILLPESRPALFDLLALLIKNKNLTIEIHGHICCQPKEANDIISAARAKKIYDILIKNGIEKERLSHIGFGSSRPIYLVPERNEKERVANRRVEIMIVKK</sequence>
<keyword evidence="5" id="KW-1185">Reference proteome</keyword>
<protein>
    <recommendedName>
        <fullName evidence="3">OmpA-like domain-containing protein</fullName>
    </recommendedName>
</protein>
<evidence type="ECO:0000313" key="4">
    <source>
        <dbReference type="EMBL" id="TDE02331.1"/>
    </source>
</evidence>
<reference evidence="4 5" key="1">
    <citation type="submission" date="2019-03" db="EMBL/GenBank/DDBJ databases">
        <title>Flavobacterium TSA-D2 sp. nov., isolated from arctic soil.</title>
        <authorList>
            <person name="Chaudhary D.K."/>
        </authorList>
    </citation>
    <scope>NUCLEOTIDE SEQUENCE [LARGE SCALE GENOMIC DNA]</scope>
    <source>
        <strain evidence="4 5">TSA-D2</strain>
    </source>
</reference>
<dbReference type="InterPro" id="IPR050330">
    <property type="entry name" value="Bact_OuterMem_StrucFunc"/>
</dbReference>
<feature type="domain" description="OmpA-like" evidence="3">
    <location>
        <begin position="147"/>
        <end position="263"/>
    </location>
</feature>
<evidence type="ECO:0000256" key="2">
    <source>
        <dbReference type="SAM" id="SignalP"/>
    </source>
</evidence>
<keyword evidence="1" id="KW-0472">Membrane</keyword>